<accession>A0A1E5UF99</accession>
<dbReference type="NCBIfam" id="TIGR04183">
    <property type="entry name" value="Por_Secre_tail"/>
    <property type="match status" value="1"/>
</dbReference>
<comment type="caution">
    <text evidence="4">The sequence shown here is derived from an EMBL/GenBank/DDBJ whole genome shotgun (WGS) entry which is preliminary data.</text>
</comment>
<proteinExistence type="predicted"/>
<evidence type="ECO:0000313" key="5">
    <source>
        <dbReference type="Proteomes" id="UP000095601"/>
    </source>
</evidence>
<evidence type="ECO:0000259" key="3">
    <source>
        <dbReference type="Pfam" id="PF18962"/>
    </source>
</evidence>
<dbReference type="KEGG" id="cnr:EB819_00455"/>
<feature type="signal peptide" evidence="2">
    <location>
        <begin position="1"/>
        <end position="19"/>
    </location>
</feature>
<dbReference type="EMBL" id="MKGI01000031">
    <property type="protein sequence ID" value="OEL11576.1"/>
    <property type="molecule type" value="Genomic_DNA"/>
</dbReference>
<gene>
    <name evidence="4" type="ORF">BHF72_1977</name>
</gene>
<evidence type="ECO:0000256" key="2">
    <source>
        <dbReference type="SAM" id="SignalP"/>
    </source>
</evidence>
<keyword evidence="5" id="KW-1185">Reference proteome</keyword>
<reference evidence="4 5" key="1">
    <citation type="submission" date="2016-09" db="EMBL/GenBank/DDBJ databases">
        <authorList>
            <person name="Capua I."/>
            <person name="De Benedictis P."/>
            <person name="Joannis T."/>
            <person name="Lombin L.H."/>
            <person name="Cattoli G."/>
        </authorList>
    </citation>
    <scope>NUCLEOTIDE SEQUENCE [LARGE SCALE GENOMIC DNA]</scope>
    <source>
        <strain evidence="4 5">NRS-1</strain>
    </source>
</reference>
<sequence>MKKNLLTLSLVGVCAFVNAQLTYLGNGALVHVQDKALVYSGGGVKLDGNAKVNTIGDFMVVTPSQSFEVAPTADFRLQYSSPSVYGQLYIKGMPQANITGKINKEYVDVKHGNTGRQQVALPFYNYSITDLQASLPHINVANSALTVTGRFNKRSVFKWNNTTAAFDQLTTTLTPTVVGKPTDYYILSRRLYDGTEVWNPTLVAENPNANLQGYVPSSASDLYSANSMKKIFKGVPVSDLNTADTEVTLAGAFSGSFGTNGATKNAYNEIYNTYVDDPFVTTKWSADYGKNLYQHGNPYLTNIDLSLVKKGTAATDDENAISNLNGISYYTSGIENSFPVGTIYTSTTAVVRTFDSAGNVNGGLANDLVIKPMQEFMIKLSDNTSQTLKFSKTRRFAQTARPEATPYSVTARVSNAPVVTKQLGVVLYDANDTEIGRTFYIVNNEAVSGFSPENARMQATTGSTSIYTKEEQLSGGADVNANYNLFINEANEVDFSGKEIPLVVNNANAAKLKFFLIEGGKLVEDKGNLSNGKSFYYSNNGTLTKIKSGDTFSLTNTNFTYGLFYEQPAGVLGTSELLKGQTIVAKKDQGYIVRFNKNWKQADIEVYSSVGQLLHSAKKVSTYDDYKLPLDNVTNGVYIVKIKSNDGEIVTKKVIK</sequence>
<dbReference type="OrthoDB" id="1272926at2"/>
<dbReference type="AlphaFoldDB" id="A0A1E5UF99"/>
<organism evidence="4 5">
    <name type="scientific">Cloacibacterium normanense</name>
    <dbReference type="NCBI Taxonomy" id="237258"/>
    <lineage>
        <taxon>Bacteria</taxon>
        <taxon>Pseudomonadati</taxon>
        <taxon>Bacteroidota</taxon>
        <taxon>Flavobacteriia</taxon>
        <taxon>Flavobacteriales</taxon>
        <taxon>Weeksellaceae</taxon>
    </lineage>
</organism>
<protein>
    <submittedName>
        <fullName evidence="4">Por secretion system C-terminal sorting domain protein</fullName>
    </submittedName>
</protein>
<dbReference type="Pfam" id="PF18962">
    <property type="entry name" value="Por_Secre_tail"/>
    <property type="match status" value="1"/>
</dbReference>
<dbReference type="Proteomes" id="UP000095601">
    <property type="component" value="Unassembled WGS sequence"/>
</dbReference>
<feature type="domain" description="Secretion system C-terminal sorting" evidence="3">
    <location>
        <begin position="595"/>
        <end position="655"/>
    </location>
</feature>
<name>A0A1E5UF99_9FLAO</name>
<dbReference type="InterPro" id="IPR026444">
    <property type="entry name" value="Secre_tail"/>
</dbReference>
<evidence type="ECO:0000256" key="1">
    <source>
        <dbReference type="ARBA" id="ARBA00022729"/>
    </source>
</evidence>
<evidence type="ECO:0000313" key="4">
    <source>
        <dbReference type="EMBL" id="OEL11576.1"/>
    </source>
</evidence>
<feature type="chain" id="PRO_5009186911" evidence="2">
    <location>
        <begin position="20"/>
        <end position="656"/>
    </location>
</feature>
<dbReference type="STRING" id="237258.SAMN04489756_11527"/>
<keyword evidence="1 2" id="KW-0732">Signal</keyword>
<dbReference type="RefSeq" id="WP_124878629.1">
    <property type="nucleotide sequence ID" value="NZ_CP034157.1"/>
</dbReference>